<dbReference type="AlphaFoldDB" id="A0A1W1BYU6"/>
<dbReference type="EMBL" id="FPHB01000042">
    <property type="protein sequence ID" value="SFV58770.1"/>
    <property type="molecule type" value="Genomic_DNA"/>
</dbReference>
<organism evidence="2">
    <name type="scientific">hydrothermal vent metagenome</name>
    <dbReference type="NCBI Taxonomy" id="652676"/>
    <lineage>
        <taxon>unclassified sequences</taxon>
        <taxon>metagenomes</taxon>
        <taxon>ecological metagenomes</taxon>
    </lineage>
</organism>
<dbReference type="Gene3D" id="3.90.1580.10">
    <property type="entry name" value="paralog of FGE (formylglycine-generating enzyme)"/>
    <property type="match status" value="1"/>
</dbReference>
<accession>A0A1W1BYU6</accession>
<dbReference type="InterPro" id="IPR042095">
    <property type="entry name" value="SUMF_sf"/>
</dbReference>
<proteinExistence type="predicted"/>
<dbReference type="InterPro" id="IPR005532">
    <property type="entry name" value="SUMF_dom"/>
</dbReference>
<dbReference type="InterPro" id="IPR016187">
    <property type="entry name" value="CTDL_fold"/>
</dbReference>
<gene>
    <name evidence="2" type="ORF">MNB_SM-7-1385</name>
</gene>
<reference evidence="2" key="1">
    <citation type="submission" date="2016-10" db="EMBL/GenBank/DDBJ databases">
        <authorList>
            <person name="de Groot N.N."/>
        </authorList>
    </citation>
    <scope>NUCLEOTIDE SEQUENCE</scope>
</reference>
<dbReference type="SUPFAM" id="SSF56436">
    <property type="entry name" value="C-type lectin-like"/>
    <property type="match status" value="1"/>
</dbReference>
<dbReference type="Pfam" id="PF03781">
    <property type="entry name" value="FGE-sulfatase"/>
    <property type="match status" value="1"/>
</dbReference>
<protein>
    <recommendedName>
        <fullName evidence="1">Sulfatase-modifying factor enzyme-like domain-containing protein</fullName>
    </recommendedName>
</protein>
<evidence type="ECO:0000259" key="1">
    <source>
        <dbReference type="Pfam" id="PF03781"/>
    </source>
</evidence>
<sequence>MIRFLAIFLACTLELFSLEVLIESDNFDKLFNTLSSQEVVSKLAQEPRISYSHLSSTSKESSQGESINFNQLRKEYAKLKMLLVYLPKDTTKEMLKERLRDALFKEYAPIKEEFRFIYKISYPNSAALDGDALFEKLQKEISLYILQKYGISNIEDEVIIQNLQMKSFTKNYTVGTVEADPLGNFEAPYHYEKESTTRSGVVSFWFYPFVIVKRNQTLIKDTPLDKKDLADIRYKEITSESIQKDDIELDQKSYKQIANFLGNLPNPKRVDVASYVNHISDKILRYDALARELFSHYPECKKLECIDKKIKKKLQSYSVLKKKKLYSYDIDLSNDDEFEYVVFPAFRKLQKYLKRDTQINSLENSQTLKDDSFKDISTESKIVPVIQKVAIQPYIKENEGKIGLHFDVSVSFDETDVCKQYFLGVSKKRLYGMPFVRLKLDDHVIEVSQTEVTNRLFKKIYPSAKREKECQKTTQPDEPVNCLSYATLDEFIKRLNKHSRRYHYRFLSCKEAQTLATCGSKQKYCWGNQKDYKEYEFIRRSRYDATIKKVATKKANALGLYDLCGNLYEYCVDKKGWYETFGSDPFKLTPRIFRHSYIDVSGIRLARELR</sequence>
<name>A0A1W1BYU6_9ZZZZ</name>
<evidence type="ECO:0000313" key="2">
    <source>
        <dbReference type="EMBL" id="SFV58770.1"/>
    </source>
</evidence>
<feature type="domain" description="Sulfatase-modifying factor enzyme-like" evidence="1">
    <location>
        <begin position="448"/>
        <end position="574"/>
    </location>
</feature>